<dbReference type="EMBL" id="WUAV01000006">
    <property type="protein sequence ID" value="KAF1746931.1"/>
    <property type="molecule type" value="Genomic_DNA"/>
</dbReference>
<name>A0A6A5FWU7_CAERE</name>
<dbReference type="AlphaFoldDB" id="A0A6A5FWU7"/>
<accession>A0A6A5FWU7</accession>
<dbReference type="GeneID" id="78777671"/>
<dbReference type="Proteomes" id="UP000483820">
    <property type="component" value="Chromosome X"/>
</dbReference>
<sequence length="171" mass="20155">MSAATKRYNGDKLPDNILKYIKGGSFEGTNRDYMIKFIEDLHQTGKGGTMLGQAKQLLLDISKCWDRFEVIRTKQMVYMSRMIKCEEIIEILQSNNTSAKQDYLTKLCVQFHDDFRHTCDFREKCDKKIQQTTIEDQQKQLFWNTGKIVDDDPEVCQPSIEMFKENRPREH</sequence>
<evidence type="ECO:0000313" key="1">
    <source>
        <dbReference type="EMBL" id="KAF1746931.1"/>
    </source>
</evidence>
<dbReference type="CTD" id="78777671"/>
<comment type="caution">
    <text evidence="1">The sequence shown here is derived from an EMBL/GenBank/DDBJ whole genome shotgun (WGS) entry which is preliminary data.</text>
</comment>
<protein>
    <submittedName>
        <fullName evidence="1">Uncharacterized protein</fullName>
    </submittedName>
</protein>
<dbReference type="RefSeq" id="XP_053578940.1">
    <property type="nucleotide sequence ID" value="XM_053735374.1"/>
</dbReference>
<evidence type="ECO:0000313" key="2">
    <source>
        <dbReference type="Proteomes" id="UP000483820"/>
    </source>
</evidence>
<dbReference type="KEGG" id="crq:GCK72_023389"/>
<gene>
    <name evidence="1" type="ORF">GCK72_023389</name>
</gene>
<organism evidence="1 2">
    <name type="scientific">Caenorhabditis remanei</name>
    <name type="common">Caenorhabditis vulgaris</name>
    <dbReference type="NCBI Taxonomy" id="31234"/>
    <lineage>
        <taxon>Eukaryota</taxon>
        <taxon>Metazoa</taxon>
        <taxon>Ecdysozoa</taxon>
        <taxon>Nematoda</taxon>
        <taxon>Chromadorea</taxon>
        <taxon>Rhabditida</taxon>
        <taxon>Rhabditina</taxon>
        <taxon>Rhabditomorpha</taxon>
        <taxon>Rhabditoidea</taxon>
        <taxon>Rhabditidae</taxon>
        <taxon>Peloderinae</taxon>
        <taxon>Caenorhabditis</taxon>
    </lineage>
</organism>
<proteinExistence type="predicted"/>
<reference evidence="1 2" key="1">
    <citation type="submission" date="2019-12" db="EMBL/GenBank/DDBJ databases">
        <title>Chromosome-level assembly of the Caenorhabditis remanei genome.</title>
        <authorList>
            <person name="Teterina A.A."/>
            <person name="Willis J.H."/>
            <person name="Phillips P.C."/>
        </authorList>
    </citation>
    <scope>NUCLEOTIDE SEQUENCE [LARGE SCALE GENOMIC DNA]</scope>
    <source>
        <strain evidence="1 2">PX506</strain>
        <tissue evidence="1">Whole organism</tissue>
    </source>
</reference>